<dbReference type="InterPro" id="IPR011664">
    <property type="entry name" value="Abi_system_AbiD/AbiF-like"/>
</dbReference>
<dbReference type="Pfam" id="PF07751">
    <property type="entry name" value="Abi_2"/>
    <property type="match status" value="1"/>
</dbReference>
<dbReference type="AlphaFoldDB" id="E6IZF6"/>
<dbReference type="EMBL" id="AECT01000004">
    <property type="protein sequence ID" value="EFU23045.1"/>
    <property type="molecule type" value="Genomic_DNA"/>
</dbReference>
<organism evidence="1 2">
    <name type="scientific">Streptococcus anginosus F0211</name>
    <dbReference type="NCBI Taxonomy" id="706437"/>
    <lineage>
        <taxon>Bacteria</taxon>
        <taxon>Bacillati</taxon>
        <taxon>Bacillota</taxon>
        <taxon>Bacilli</taxon>
        <taxon>Lactobacillales</taxon>
        <taxon>Streptococcaceae</taxon>
        <taxon>Streptococcus</taxon>
        <taxon>Streptococcus anginosus group</taxon>
    </lineage>
</organism>
<evidence type="ECO:0000313" key="2">
    <source>
        <dbReference type="Proteomes" id="UP000002973"/>
    </source>
</evidence>
<reference evidence="1 2" key="1">
    <citation type="submission" date="2010-11" db="EMBL/GenBank/DDBJ databases">
        <authorList>
            <person name="Weinstock G."/>
            <person name="Sodergren E."/>
            <person name="Clifton S."/>
            <person name="Fulton L."/>
            <person name="Fulton B."/>
            <person name="Courtney L."/>
            <person name="Fronick C."/>
            <person name="Harrison M."/>
            <person name="Strong C."/>
            <person name="Farmer C."/>
            <person name="Delahaunty K."/>
            <person name="Markovic C."/>
            <person name="Hall O."/>
            <person name="Minx P."/>
            <person name="Tomlinson C."/>
            <person name="Mitreva M."/>
            <person name="Hou S."/>
            <person name="Chen J."/>
            <person name="Wollam A."/>
            <person name="Pepin K.H."/>
            <person name="Johnson M."/>
            <person name="Bhonagiri V."/>
            <person name="Zhang X."/>
            <person name="Suruliraj S."/>
            <person name="Warren W."/>
            <person name="Chinwalla A."/>
            <person name="Mardis E.R."/>
            <person name="Wilson R.K."/>
        </authorList>
    </citation>
    <scope>NUCLEOTIDE SEQUENCE [LARGE SCALE GENOMIC DNA]</scope>
    <source>
        <strain evidence="1 2">F0211</strain>
    </source>
</reference>
<proteinExistence type="predicted"/>
<sequence>MSFLVRPFKNVHEQLNILHNRGLKLTDYQNNKLYLMTNNYYSIINGYSRYFWQTTNKYFLGTTFDDISMLYFLDRELKFIFLKAILEAEKHIKSITAYTLAEKYKDNPTDYLSTDFYTYDSNSRNQSRDVTFLVNRFQKIISKYNRQLGNNPIKNHQRNHGGIPFWVMVEHLTFGELKLVIKYLPAIQNTIAKRHYTFISEKMAIQSFFTGNVLLSFIENIFEIRNICAHDSRLLDFKCKNNLVYFPTLHDRYGILPNSPRSDVYNTFLTLQCFLSKTQYAILHNTVLKRLFYLDNYLSKRGYPIHTNTILSTLGFPDNWHVITMKLPQ</sequence>
<comment type="caution">
    <text evidence="1">The sequence shown here is derived from an EMBL/GenBank/DDBJ whole genome shotgun (WGS) entry which is preliminary data.</text>
</comment>
<dbReference type="RefSeq" id="WP_003027787.1">
    <property type="nucleotide sequence ID" value="NZ_AECT01000004.1"/>
</dbReference>
<protein>
    <submittedName>
        <fullName evidence="1">Abi-like protein</fullName>
    </submittedName>
</protein>
<evidence type="ECO:0000313" key="1">
    <source>
        <dbReference type="EMBL" id="EFU23045.1"/>
    </source>
</evidence>
<accession>E6IZF6</accession>
<gene>
    <name evidence="1" type="ORF">HMPREF0813_00287</name>
</gene>
<dbReference type="eggNOG" id="COG4823">
    <property type="taxonomic scope" value="Bacteria"/>
</dbReference>
<dbReference type="Proteomes" id="UP000002973">
    <property type="component" value="Unassembled WGS sequence"/>
</dbReference>
<name>E6IZF6_STRAP</name>